<organism evidence="17 18">
    <name type="scientific">Brassica napus</name>
    <name type="common">Rape</name>
    <dbReference type="NCBI Taxonomy" id="3708"/>
    <lineage>
        <taxon>Eukaryota</taxon>
        <taxon>Viridiplantae</taxon>
        <taxon>Streptophyta</taxon>
        <taxon>Embryophyta</taxon>
        <taxon>Tracheophyta</taxon>
        <taxon>Spermatophyta</taxon>
        <taxon>Magnoliopsida</taxon>
        <taxon>eudicotyledons</taxon>
        <taxon>Gunneridae</taxon>
        <taxon>Pentapetalae</taxon>
        <taxon>rosids</taxon>
        <taxon>malvids</taxon>
        <taxon>Brassicales</taxon>
        <taxon>Brassicaceae</taxon>
        <taxon>Brassiceae</taxon>
        <taxon>Brassica</taxon>
    </lineage>
</organism>
<dbReference type="PROSITE" id="PS50011">
    <property type="entry name" value="PROTEIN_KINASE_DOM"/>
    <property type="match status" value="1"/>
</dbReference>
<keyword evidence="12 15" id="KW-0472">Membrane</keyword>
<dbReference type="InterPro" id="IPR000719">
    <property type="entry name" value="Prot_kinase_dom"/>
</dbReference>
<dbReference type="CDD" id="cd06899">
    <property type="entry name" value="lectin_legume_LecRK_Arcelin_ConA"/>
    <property type="match status" value="1"/>
</dbReference>
<comment type="caution">
    <text evidence="17">The sequence shown here is derived from an EMBL/GenBank/DDBJ whole genome shotgun (WGS) entry which is preliminary data.</text>
</comment>
<evidence type="ECO:0000256" key="7">
    <source>
        <dbReference type="ARBA" id="ARBA00022734"/>
    </source>
</evidence>
<evidence type="ECO:0000259" key="16">
    <source>
        <dbReference type="PROSITE" id="PS50011"/>
    </source>
</evidence>
<sequence>PHPTRSSNSFTLDLTNPPHTTPCKLLALFFFISIAEPIFVSSDNVNFTFKSFTIRNLTFLGDSHLRNGVVGLTRELGVPDTSSGTVIYNTPIRFYDPVSNTTASFSTHFSFSVQNVNPDSSGDGLSFFLSHDNDTLGSPGEFLGLVNSSQPMKNRFVAIEFDTKLDPNFNDPSGNHVGLDVDSLNSIATSDPSIDLKSGKSITSWIDYKNDMRLLNVFLSYTDPIATTKKPEKPILSVNIDLSPFLNGEMYVGFSGSTEGSTEIHLIENWSFKTSGFVPVRSKSNRPHNVSGSSAAPVAIPKGGRRRQRHGLAIGLGISCPVFFCLALSVFGYFTLKKLKGVKAEKELKTELITGLREFSYRELYAATKGFHSSRVIGRGAFGNVYRAMFVSSGTISAVKRSRHNSTEGRTEFLAELSIIACLRHKNLVQLQGWCNEKGELLLVYEFMPNGSLDKILYQESETGAVALDWSHRLNIAIGLASALSYLHHECEQQVVHRDIKASNIMLDINFNARLGDFGLARLTEHDKSPISTLTAGTMGYLAPEYLQYGTATEMTDAFSYGVVILEIACGRRPIDKEPENQKTVNLVDWVWRLHSEGRVLDAVDERLRGEFDEEMMRKLLLVGLKCAHPDSNERPSMRRVLQILNNEVEPSPVPKMKPTLSFSIGLISLDDIVSKDDGDSICVYTPLTLTRSHNTRMMMVTEVKRAHSRQGQNFIFANPGLCSLSSVNIFSSFFSRRKKKENVPCCVSKE</sequence>
<dbReference type="InterPro" id="IPR050528">
    <property type="entry name" value="L-type_Lectin-RKs"/>
</dbReference>
<keyword evidence="6" id="KW-0732">Signal</keyword>
<keyword evidence="4" id="KW-0808">Transferase</keyword>
<keyword evidence="5 15" id="KW-0812">Transmembrane</keyword>
<dbReference type="Pfam" id="PF00069">
    <property type="entry name" value="Pkinase"/>
    <property type="match status" value="1"/>
</dbReference>
<keyword evidence="7" id="KW-0430">Lectin</keyword>
<dbReference type="InterPro" id="IPR011009">
    <property type="entry name" value="Kinase-like_dom_sf"/>
</dbReference>
<evidence type="ECO:0000256" key="9">
    <source>
        <dbReference type="ARBA" id="ARBA00022777"/>
    </source>
</evidence>
<comment type="similarity">
    <text evidence="3">In the C-terminal section; belongs to the protein kinase superfamily. Ser/Thr protein kinase family.</text>
</comment>
<dbReference type="Pfam" id="PF00139">
    <property type="entry name" value="Lectin_legB"/>
    <property type="match status" value="1"/>
</dbReference>
<dbReference type="Gene3D" id="1.10.510.10">
    <property type="entry name" value="Transferase(Phosphotransferase) domain 1"/>
    <property type="match status" value="1"/>
</dbReference>
<dbReference type="CDD" id="cd14066">
    <property type="entry name" value="STKc_IRAK"/>
    <property type="match status" value="1"/>
</dbReference>
<dbReference type="SUPFAM" id="SSF49899">
    <property type="entry name" value="Concanavalin A-like lectins/glucanases"/>
    <property type="match status" value="1"/>
</dbReference>
<dbReference type="PROSITE" id="PS00107">
    <property type="entry name" value="PROTEIN_KINASE_ATP"/>
    <property type="match status" value="1"/>
</dbReference>
<evidence type="ECO:0000256" key="15">
    <source>
        <dbReference type="SAM" id="Phobius"/>
    </source>
</evidence>
<dbReference type="InterPro" id="IPR008271">
    <property type="entry name" value="Ser/Thr_kinase_AS"/>
</dbReference>
<dbReference type="PROSITE" id="PS00108">
    <property type="entry name" value="PROTEIN_KINASE_ST"/>
    <property type="match status" value="1"/>
</dbReference>
<evidence type="ECO:0000256" key="6">
    <source>
        <dbReference type="ARBA" id="ARBA00022729"/>
    </source>
</evidence>
<proteinExistence type="inferred from homology"/>
<evidence type="ECO:0000256" key="3">
    <source>
        <dbReference type="ARBA" id="ARBA00010217"/>
    </source>
</evidence>
<evidence type="ECO:0000256" key="11">
    <source>
        <dbReference type="ARBA" id="ARBA00022989"/>
    </source>
</evidence>
<evidence type="ECO:0000256" key="5">
    <source>
        <dbReference type="ARBA" id="ARBA00022692"/>
    </source>
</evidence>
<evidence type="ECO:0000256" key="12">
    <source>
        <dbReference type="ARBA" id="ARBA00023136"/>
    </source>
</evidence>
<evidence type="ECO:0000313" key="18">
    <source>
        <dbReference type="Proteomes" id="UP000824890"/>
    </source>
</evidence>
<keyword evidence="10 14" id="KW-0067">ATP-binding</keyword>
<dbReference type="InterPro" id="IPR001220">
    <property type="entry name" value="Legume_lectin_dom"/>
</dbReference>
<evidence type="ECO:0000256" key="13">
    <source>
        <dbReference type="ARBA" id="ARBA00023170"/>
    </source>
</evidence>
<evidence type="ECO:0000256" key="1">
    <source>
        <dbReference type="ARBA" id="ARBA00004479"/>
    </source>
</evidence>
<dbReference type="PANTHER" id="PTHR27007">
    <property type="match status" value="1"/>
</dbReference>
<feature type="transmembrane region" description="Helical" evidence="15">
    <location>
        <begin position="312"/>
        <end position="336"/>
    </location>
</feature>
<evidence type="ECO:0000256" key="8">
    <source>
        <dbReference type="ARBA" id="ARBA00022741"/>
    </source>
</evidence>
<evidence type="ECO:0000256" key="14">
    <source>
        <dbReference type="PROSITE-ProRule" id="PRU10141"/>
    </source>
</evidence>
<feature type="domain" description="Protein kinase" evidence="16">
    <location>
        <begin position="371"/>
        <end position="661"/>
    </location>
</feature>
<dbReference type="Proteomes" id="UP000824890">
    <property type="component" value="Unassembled WGS sequence"/>
</dbReference>
<reference evidence="17 18" key="1">
    <citation type="submission" date="2021-05" db="EMBL/GenBank/DDBJ databases">
        <title>Genome Assembly of Synthetic Allotetraploid Brassica napus Reveals Homoeologous Exchanges between Subgenomes.</title>
        <authorList>
            <person name="Davis J.T."/>
        </authorList>
    </citation>
    <scope>NUCLEOTIDE SEQUENCE [LARGE SCALE GENOMIC DNA]</scope>
    <source>
        <strain evidence="18">cv. Da-Ae</strain>
        <tissue evidence="17">Seedling</tissue>
    </source>
</reference>
<keyword evidence="8 14" id="KW-0547">Nucleotide-binding</keyword>
<dbReference type="Gene3D" id="3.30.200.20">
    <property type="entry name" value="Phosphorylase Kinase, domain 1"/>
    <property type="match status" value="1"/>
</dbReference>
<evidence type="ECO:0000256" key="2">
    <source>
        <dbReference type="ARBA" id="ARBA00008536"/>
    </source>
</evidence>
<keyword evidence="18" id="KW-1185">Reference proteome</keyword>
<evidence type="ECO:0000256" key="4">
    <source>
        <dbReference type="ARBA" id="ARBA00022679"/>
    </source>
</evidence>
<evidence type="ECO:0000256" key="10">
    <source>
        <dbReference type="ARBA" id="ARBA00022840"/>
    </source>
</evidence>
<keyword evidence="11 15" id="KW-1133">Transmembrane helix</keyword>
<feature type="binding site" evidence="14">
    <location>
        <position position="400"/>
    </location>
    <ligand>
        <name>ATP</name>
        <dbReference type="ChEBI" id="CHEBI:30616"/>
    </ligand>
</feature>
<name>A0ABQ7XXK9_BRANA</name>
<dbReference type="Gene3D" id="2.60.120.200">
    <property type="match status" value="1"/>
</dbReference>
<comment type="subcellular location">
    <subcellularLocation>
        <location evidence="1">Membrane</location>
        <topology evidence="1">Single-pass type I membrane protein</topology>
    </subcellularLocation>
</comment>
<gene>
    <name evidence="17" type="ORF">HID58_087896</name>
</gene>
<dbReference type="InterPro" id="IPR013320">
    <property type="entry name" value="ConA-like_dom_sf"/>
</dbReference>
<dbReference type="SUPFAM" id="SSF56112">
    <property type="entry name" value="Protein kinase-like (PK-like)"/>
    <property type="match status" value="1"/>
</dbReference>
<comment type="similarity">
    <text evidence="2">In the N-terminal section; belongs to the leguminous lectin family.</text>
</comment>
<dbReference type="SMART" id="SM00220">
    <property type="entry name" value="S_TKc"/>
    <property type="match status" value="1"/>
</dbReference>
<accession>A0ABQ7XXK9</accession>
<keyword evidence="13" id="KW-0675">Receptor</keyword>
<dbReference type="InterPro" id="IPR017441">
    <property type="entry name" value="Protein_kinase_ATP_BS"/>
</dbReference>
<feature type="non-terminal residue" evidence="17">
    <location>
        <position position="1"/>
    </location>
</feature>
<evidence type="ECO:0000313" key="17">
    <source>
        <dbReference type="EMBL" id="KAH0859635.1"/>
    </source>
</evidence>
<protein>
    <recommendedName>
        <fullName evidence="16">Protein kinase domain-containing protein</fullName>
    </recommendedName>
</protein>
<dbReference type="EMBL" id="JAGKQM010000019">
    <property type="protein sequence ID" value="KAH0859635.1"/>
    <property type="molecule type" value="Genomic_DNA"/>
</dbReference>
<keyword evidence="9" id="KW-0418">Kinase</keyword>